<evidence type="ECO:0000313" key="4">
    <source>
        <dbReference type="EMBL" id="OJG77843.1"/>
    </source>
</evidence>
<evidence type="ECO:0000256" key="3">
    <source>
        <dbReference type="SAM" id="Phobius"/>
    </source>
</evidence>
<dbReference type="PIRSF" id="PIRSF016661">
    <property type="entry name" value="BioY"/>
    <property type="match status" value="1"/>
</dbReference>
<dbReference type="InterPro" id="IPR003784">
    <property type="entry name" value="BioY"/>
</dbReference>
<feature type="transmembrane region" description="Helical" evidence="3">
    <location>
        <begin position="59"/>
        <end position="81"/>
    </location>
</feature>
<feature type="transmembrane region" description="Helical" evidence="3">
    <location>
        <begin position="7"/>
        <end position="24"/>
    </location>
</feature>
<dbReference type="OrthoDB" id="9803495at2"/>
<name>A0A1L8W9Y8_9ENTE</name>
<comment type="subcellular location">
    <subcellularLocation>
        <location evidence="2">Cell membrane</location>
        <topology evidence="2">Multi-pass membrane protein</topology>
    </subcellularLocation>
</comment>
<feature type="transmembrane region" description="Helical" evidence="3">
    <location>
        <begin position="139"/>
        <end position="168"/>
    </location>
</feature>
<comment type="similarity">
    <text evidence="1 2">Belongs to the BioY family.</text>
</comment>
<dbReference type="GO" id="GO:0005886">
    <property type="term" value="C:plasma membrane"/>
    <property type="evidence" value="ECO:0007669"/>
    <property type="project" value="UniProtKB-SubCell"/>
</dbReference>
<dbReference type="EMBL" id="JXLB01000030">
    <property type="protein sequence ID" value="OJG77843.1"/>
    <property type="molecule type" value="Genomic_DNA"/>
</dbReference>
<dbReference type="Gene3D" id="1.10.1760.20">
    <property type="match status" value="1"/>
</dbReference>
<accession>A0A1L8W9Y8</accession>
<feature type="transmembrane region" description="Helical" evidence="3">
    <location>
        <begin position="112"/>
        <end position="133"/>
    </location>
</feature>
<keyword evidence="5" id="KW-1185">Reference proteome</keyword>
<keyword evidence="2" id="KW-0813">Transport</keyword>
<evidence type="ECO:0000256" key="1">
    <source>
        <dbReference type="ARBA" id="ARBA00010692"/>
    </source>
</evidence>
<feature type="transmembrane region" description="Helical" evidence="3">
    <location>
        <begin position="87"/>
        <end position="105"/>
    </location>
</feature>
<keyword evidence="3" id="KW-0812">Transmembrane</keyword>
<keyword evidence="2 3" id="KW-0472">Membrane</keyword>
<comment type="caution">
    <text evidence="4">The sequence shown here is derived from an EMBL/GenBank/DDBJ whole genome shotgun (WGS) entry which is preliminary data.</text>
</comment>
<dbReference type="PANTHER" id="PTHR34295:SF1">
    <property type="entry name" value="BIOTIN TRANSPORTER BIOY"/>
    <property type="match status" value="1"/>
</dbReference>
<gene>
    <name evidence="4" type="ORF">RV14_GL001477</name>
</gene>
<proteinExistence type="inferred from homology"/>
<keyword evidence="2" id="KW-1003">Cell membrane</keyword>
<evidence type="ECO:0000256" key="2">
    <source>
        <dbReference type="PIRNR" id="PIRNR016661"/>
    </source>
</evidence>
<organism evidence="4 5">
    <name type="scientific">Enterococcus ratti</name>
    <dbReference type="NCBI Taxonomy" id="150033"/>
    <lineage>
        <taxon>Bacteria</taxon>
        <taxon>Bacillati</taxon>
        <taxon>Bacillota</taxon>
        <taxon>Bacilli</taxon>
        <taxon>Lactobacillales</taxon>
        <taxon>Enterococcaceae</taxon>
        <taxon>Enterococcus</taxon>
    </lineage>
</organism>
<sequence length="181" mass="19464">MYKTLKKLILAAEFSVIIAVFSQFTFPLGIIPLTGQTFAISCTATILGKKVGSTAVCMYLLLGVIGMPVFAGMSGGIGVLFGPTGGYLVGFVVQTWLIGSLMKYSGNHYLRVLLANWIGSVGALCCGTLWLMLSANLSFLHAITSGFLPFVFPEMVKSTMAASIGIILKKRLNRFHFTDVH</sequence>
<dbReference type="PANTHER" id="PTHR34295">
    <property type="entry name" value="BIOTIN TRANSPORTER BIOY"/>
    <property type="match status" value="1"/>
</dbReference>
<reference evidence="4 5" key="1">
    <citation type="submission" date="2014-12" db="EMBL/GenBank/DDBJ databases">
        <title>Draft genome sequences of 29 type strains of Enterococci.</title>
        <authorList>
            <person name="Zhong Z."/>
            <person name="Sun Z."/>
            <person name="Liu W."/>
            <person name="Zhang W."/>
            <person name="Zhang H."/>
        </authorList>
    </citation>
    <scope>NUCLEOTIDE SEQUENCE [LARGE SCALE GENOMIC DNA]</scope>
    <source>
        <strain evidence="4 5">DSM 15687</strain>
    </source>
</reference>
<dbReference type="RefSeq" id="WP_071856244.1">
    <property type="nucleotide sequence ID" value="NZ_JXLB01000030.1"/>
</dbReference>
<dbReference type="Pfam" id="PF02632">
    <property type="entry name" value="BioY"/>
    <property type="match status" value="1"/>
</dbReference>
<evidence type="ECO:0000313" key="5">
    <source>
        <dbReference type="Proteomes" id="UP000182152"/>
    </source>
</evidence>
<dbReference type="AlphaFoldDB" id="A0A1L8W9Y8"/>
<dbReference type="Proteomes" id="UP000182152">
    <property type="component" value="Unassembled WGS sequence"/>
</dbReference>
<protein>
    <recommendedName>
        <fullName evidence="2">Biotin transporter</fullName>
    </recommendedName>
</protein>
<dbReference type="GO" id="GO:0015225">
    <property type="term" value="F:biotin transmembrane transporter activity"/>
    <property type="evidence" value="ECO:0007669"/>
    <property type="project" value="UniProtKB-UniRule"/>
</dbReference>
<dbReference type="STRING" id="150033.RV14_GL001477"/>
<keyword evidence="3" id="KW-1133">Transmembrane helix</keyword>